<comment type="similarity">
    <text evidence="1">Belongs to the peptidase C48 family.</text>
</comment>
<dbReference type="InterPro" id="IPR003653">
    <property type="entry name" value="Peptidase_C48_C"/>
</dbReference>
<dbReference type="PROSITE" id="PS50600">
    <property type="entry name" value="ULP_PROTEASE"/>
    <property type="match status" value="1"/>
</dbReference>
<evidence type="ECO:0000256" key="3">
    <source>
        <dbReference type="ARBA" id="ARBA00022801"/>
    </source>
</evidence>
<protein>
    <recommendedName>
        <fullName evidence="5">Ubiquitin-like protease family profile domain-containing protein</fullName>
    </recommendedName>
</protein>
<dbReference type="Gene3D" id="3.40.395.10">
    <property type="entry name" value="Adenoviral Proteinase, Chain A"/>
    <property type="match status" value="1"/>
</dbReference>
<dbReference type="EMBL" id="MBFU01000011">
    <property type="protein sequence ID" value="PWA03565.1"/>
    <property type="molecule type" value="Genomic_DNA"/>
</dbReference>
<evidence type="ECO:0000256" key="4">
    <source>
        <dbReference type="ARBA" id="ARBA00022807"/>
    </source>
</evidence>
<dbReference type="GO" id="GO:0019784">
    <property type="term" value="F:deNEDDylase activity"/>
    <property type="evidence" value="ECO:0007669"/>
    <property type="project" value="InterPro"/>
</dbReference>
<evidence type="ECO:0000313" key="7">
    <source>
        <dbReference type="Proteomes" id="UP000245591"/>
    </source>
</evidence>
<dbReference type="PANTHER" id="PTHR46468">
    <property type="entry name" value="SENTRIN-SPECIFIC PROTEASE 8"/>
    <property type="match status" value="1"/>
</dbReference>
<feature type="domain" description="Ubiquitin-like protease family profile" evidence="5">
    <location>
        <begin position="24"/>
        <end position="183"/>
    </location>
</feature>
<dbReference type="InterPro" id="IPR044613">
    <property type="entry name" value="Nep1/2-like"/>
</dbReference>
<name>A0A2U1JEV2_SMIAN</name>
<accession>A0A2U1JEV2</accession>
<organism evidence="6 7">
    <name type="scientific">Smittium angustum</name>
    <dbReference type="NCBI Taxonomy" id="133377"/>
    <lineage>
        <taxon>Eukaryota</taxon>
        <taxon>Fungi</taxon>
        <taxon>Fungi incertae sedis</taxon>
        <taxon>Zoopagomycota</taxon>
        <taxon>Kickxellomycotina</taxon>
        <taxon>Harpellomycetes</taxon>
        <taxon>Harpellales</taxon>
        <taxon>Legeriomycetaceae</taxon>
        <taxon>Smittium</taxon>
    </lineage>
</organism>
<sequence length="316" mass="37026">MKNSINKIFRKTNHEEPLFIYKSTTIYPSDLESLSDGQWLQDPIIGFYYDYLEQKLDLQSSQIFLFQPSMAHLIAHAVDVESAREALPPEISQKEYAFLPTNNGNIHNTSGSHWSLLVYQKSKNLFRYYDSCYKTNLEATKIVVERMCILFNQPKASLIIETPTQQTNDYDCGIYTLLYTEALVERILKLKLLKTRVQQALTSSRSNNTNDIFRLNSRNISFNSEQSIQLQSNYIESHENLLEYCEYDIENNNSLNREIENAFDSRSNEESYDIDILVATYNSHKETMWDLTFYESISPLFKRREILELAKDKFIL</sequence>
<keyword evidence="3" id="KW-0378">Hydrolase</keyword>
<gene>
    <name evidence="6" type="ORF">BB558_000289</name>
</gene>
<reference evidence="6 7" key="1">
    <citation type="journal article" date="2018" name="MBio">
        <title>Comparative Genomics Reveals the Core Gene Toolbox for the Fungus-Insect Symbiosis.</title>
        <authorList>
            <person name="Wang Y."/>
            <person name="Stata M."/>
            <person name="Wang W."/>
            <person name="Stajich J.E."/>
            <person name="White M.M."/>
            <person name="Moncalvo J.M."/>
        </authorList>
    </citation>
    <scope>NUCLEOTIDE SEQUENCE [LARGE SCALE GENOMIC DNA]</scope>
    <source>
        <strain evidence="6 7">AUS-126-30</strain>
    </source>
</reference>
<dbReference type="GO" id="GO:0008234">
    <property type="term" value="F:cysteine-type peptidase activity"/>
    <property type="evidence" value="ECO:0007669"/>
    <property type="project" value="UniProtKB-KW"/>
</dbReference>
<evidence type="ECO:0000256" key="1">
    <source>
        <dbReference type="ARBA" id="ARBA00005234"/>
    </source>
</evidence>
<dbReference type="SUPFAM" id="SSF54001">
    <property type="entry name" value="Cysteine proteinases"/>
    <property type="match status" value="1"/>
</dbReference>
<proteinExistence type="inferred from homology"/>
<evidence type="ECO:0000313" key="6">
    <source>
        <dbReference type="EMBL" id="PWA03565.1"/>
    </source>
</evidence>
<dbReference type="GO" id="GO:0000338">
    <property type="term" value="P:protein deneddylation"/>
    <property type="evidence" value="ECO:0007669"/>
    <property type="project" value="TreeGrafter"/>
</dbReference>
<keyword evidence="4" id="KW-0788">Thiol protease</keyword>
<keyword evidence="7" id="KW-1185">Reference proteome</keyword>
<dbReference type="Pfam" id="PF02902">
    <property type="entry name" value="Peptidase_C48"/>
    <property type="match status" value="1"/>
</dbReference>
<dbReference type="InterPro" id="IPR038765">
    <property type="entry name" value="Papain-like_cys_pep_sf"/>
</dbReference>
<dbReference type="PANTHER" id="PTHR46468:SF1">
    <property type="entry name" value="SENTRIN-SPECIFIC PROTEASE 8"/>
    <property type="match status" value="1"/>
</dbReference>
<dbReference type="Proteomes" id="UP000245591">
    <property type="component" value="Unassembled WGS sequence"/>
</dbReference>
<comment type="caution">
    <text evidence="6">The sequence shown here is derived from an EMBL/GenBank/DDBJ whole genome shotgun (WGS) entry which is preliminary data.</text>
</comment>
<dbReference type="GO" id="GO:0006508">
    <property type="term" value="P:proteolysis"/>
    <property type="evidence" value="ECO:0007669"/>
    <property type="project" value="UniProtKB-KW"/>
</dbReference>
<evidence type="ECO:0000256" key="2">
    <source>
        <dbReference type="ARBA" id="ARBA00022670"/>
    </source>
</evidence>
<keyword evidence="2" id="KW-0645">Protease</keyword>
<dbReference type="AlphaFoldDB" id="A0A2U1JEV2"/>
<evidence type="ECO:0000259" key="5">
    <source>
        <dbReference type="PROSITE" id="PS50600"/>
    </source>
</evidence>